<protein>
    <submittedName>
        <fullName evidence="1">Uncharacterized protein</fullName>
    </submittedName>
</protein>
<reference evidence="2" key="1">
    <citation type="journal article" date="2019" name="Int. J. Syst. Evol. Microbiol.">
        <title>The Global Catalogue of Microorganisms (GCM) 10K type strain sequencing project: providing services to taxonomists for standard genome sequencing and annotation.</title>
        <authorList>
            <consortium name="The Broad Institute Genomics Platform"/>
            <consortium name="The Broad Institute Genome Sequencing Center for Infectious Disease"/>
            <person name="Wu L."/>
            <person name="Ma J."/>
        </authorList>
    </citation>
    <scope>NUCLEOTIDE SEQUENCE [LARGE SCALE GENOMIC DNA]</scope>
    <source>
        <strain evidence="2">CCUG 55328</strain>
    </source>
</reference>
<accession>A0ABW3TDM1</accession>
<evidence type="ECO:0000313" key="2">
    <source>
        <dbReference type="Proteomes" id="UP001597151"/>
    </source>
</evidence>
<organism evidence="1 2">
    <name type="scientific">Seohaeicola saemankumensis</name>
    <dbReference type="NCBI Taxonomy" id="481181"/>
    <lineage>
        <taxon>Bacteria</taxon>
        <taxon>Pseudomonadati</taxon>
        <taxon>Pseudomonadota</taxon>
        <taxon>Alphaproteobacteria</taxon>
        <taxon>Rhodobacterales</taxon>
        <taxon>Roseobacteraceae</taxon>
        <taxon>Seohaeicola</taxon>
    </lineage>
</organism>
<evidence type="ECO:0000313" key="1">
    <source>
        <dbReference type="EMBL" id="MFD1193820.1"/>
    </source>
</evidence>
<proteinExistence type="predicted"/>
<dbReference type="Proteomes" id="UP001597151">
    <property type="component" value="Unassembled WGS sequence"/>
</dbReference>
<gene>
    <name evidence="1" type="ORF">ACFQ3C_03965</name>
</gene>
<comment type="caution">
    <text evidence="1">The sequence shown here is derived from an EMBL/GenBank/DDBJ whole genome shotgun (WGS) entry which is preliminary data.</text>
</comment>
<dbReference type="EMBL" id="JBHTKR010000002">
    <property type="protein sequence ID" value="MFD1193820.1"/>
    <property type="molecule type" value="Genomic_DNA"/>
</dbReference>
<name>A0ABW3TDM1_9RHOB</name>
<dbReference type="RefSeq" id="WP_380789141.1">
    <property type="nucleotide sequence ID" value="NZ_JBHTKR010000002.1"/>
</dbReference>
<keyword evidence="2" id="KW-1185">Reference proteome</keyword>
<sequence>MAFILKEPDPFHGFKTYSEIICPALKWYVRFPLSELNVEERLLERDGHNGAACVEVGWSRRSAPIALDNIGADFSDPPGA</sequence>